<dbReference type="EMBL" id="JACIJK010000006">
    <property type="protein sequence ID" value="MBB5715470.1"/>
    <property type="molecule type" value="Genomic_DNA"/>
</dbReference>
<evidence type="ECO:0000313" key="1">
    <source>
        <dbReference type="EMBL" id="MBB5715470.1"/>
    </source>
</evidence>
<organism evidence="1 2">
    <name type="scientific">Sphingomonas aerophila</name>
    <dbReference type="NCBI Taxonomy" id="1344948"/>
    <lineage>
        <taxon>Bacteria</taxon>
        <taxon>Pseudomonadati</taxon>
        <taxon>Pseudomonadota</taxon>
        <taxon>Alphaproteobacteria</taxon>
        <taxon>Sphingomonadales</taxon>
        <taxon>Sphingomonadaceae</taxon>
        <taxon>Sphingomonas</taxon>
    </lineage>
</organism>
<accession>A0A7W9BDZ3</accession>
<dbReference type="Proteomes" id="UP000546200">
    <property type="component" value="Unassembled WGS sequence"/>
</dbReference>
<dbReference type="AlphaFoldDB" id="A0A7W9BDZ3"/>
<name>A0A7W9BDZ3_9SPHN</name>
<keyword evidence="2" id="KW-1185">Reference proteome</keyword>
<evidence type="ECO:0000313" key="2">
    <source>
        <dbReference type="Proteomes" id="UP000546200"/>
    </source>
</evidence>
<protein>
    <submittedName>
        <fullName evidence="1">Uncharacterized protein</fullName>
    </submittedName>
</protein>
<proteinExistence type="predicted"/>
<reference evidence="1 2" key="1">
    <citation type="submission" date="2020-08" db="EMBL/GenBank/DDBJ databases">
        <title>Genomic Encyclopedia of Type Strains, Phase IV (KMG-IV): sequencing the most valuable type-strain genomes for metagenomic binning, comparative biology and taxonomic classification.</title>
        <authorList>
            <person name="Goeker M."/>
        </authorList>
    </citation>
    <scope>NUCLEOTIDE SEQUENCE [LARGE SCALE GENOMIC DNA]</scope>
    <source>
        <strain evidence="1 2">DSM 100044</strain>
    </source>
</reference>
<gene>
    <name evidence="1" type="ORF">FHS94_002316</name>
</gene>
<sequence length="45" mass="4839">MDELSYALKNPYVARALGDFKPRLAARLSGRASRPMLGGDSAAPF</sequence>
<dbReference type="RefSeq" id="WP_184057797.1">
    <property type="nucleotide sequence ID" value="NZ_JACIJK010000006.1"/>
</dbReference>
<comment type="caution">
    <text evidence="1">The sequence shown here is derived from an EMBL/GenBank/DDBJ whole genome shotgun (WGS) entry which is preliminary data.</text>
</comment>